<name>A0ACB8US45_9EURO</name>
<organism evidence="1">
    <name type="scientific">Ophidiomyces ophidiicola</name>
    <dbReference type="NCBI Taxonomy" id="1387563"/>
    <lineage>
        <taxon>Eukaryota</taxon>
        <taxon>Fungi</taxon>
        <taxon>Dikarya</taxon>
        <taxon>Ascomycota</taxon>
        <taxon>Pezizomycotina</taxon>
        <taxon>Eurotiomycetes</taxon>
        <taxon>Eurotiomycetidae</taxon>
        <taxon>Onygenales</taxon>
        <taxon>Onygenaceae</taxon>
        <taxon>Ophidiomyces</taxon>
    </lineage>
</organism>
<reference evidence="1" key="1">
    <citation type="journal article" date="2022" name="bioRxiv">
        <title>Population genetic analysis of Ophidiomyces ophidiicola, the causative agent of snake fungal disease, indicates recent introductions to the USA.</title>
        <authorList>
            <person name="Ladner J.T."/>
            <person name="Palmer J.M."/>
            <person name="Ettinger C.L."/>
            <person name="Stajich J.E."/>
            <person name="Farrell T.M."/>
            <person name="Glorioso B.M."/>
            <person name="Lawson B."/>
            <person name="Price S.J."/>
            <person name="Stengle A.G."/>
            <person name="Grear D.A."/>
            <person name="Lorch J.M."/>
        </authorList>
    </citation>
    <scope>NUCLEOTIDE SEQUENCE</scope>
    <source>
        <strain evidence="1">NWHC 24266-5</strain>
    </source>
</reference>
<accession>A0ACB8US45</accession>
<evidence type="ECO:0000313" key="1">
    <source>
        <dbReference type="EMBL" id="KAI2383934.1"/>
    </source>
</evidence>
<dbReference type="EMBL" id="JALBCA010000081">
    <property type="protein sequence ID" value="KAI2383934.1"/>
    <property type="molecule type" value="Genomic_DNA"/>
</dbReference>
<protein>
    <submittedName>
        <fullName evidence="1">Uncharacterized protein</fullName>
    </submittedName>
</protein>
<sequence>MTFNIAAIYRALISSSPKQPLRQSFSQWRAAASTYGISTPSPTLPELSLANKCPFVFETGYALSPKRPSRPFPPPFISPPSSSFSDPLTTYHRSQDARPSVNGELIRGLTNGDDAVLVSPTFLGVNDGVGAWATKPHGHAALWSRLILHFWALEAERNIDGPRPDPVEFLQRAYEQTVLATSSPNEWLGTTTSATALLHYQNVAGSLKPLLYVTNIGDCQILVLRPKEEKVVFKTQGQWHWFDCPMQLGTDSVDRPRDDASLSVIELQEDDIVVALSDGVTDNLWEQDLLELILLSLKQWENGKGIEVAGDRTAGKNGGMLYIAQQLLQTARTIAQDPSAQTPYMEKAIDAGLAISGVLSLAFAKNEIHDERLGDYVSGIDGYEISSIRVCVRDFSDRQNGPDAIFIPYDFTIQGLDWKR</sequence>
<gene>
    <name evidence="1" type="ORF">LOY88_004930</name>
</gene>
<proteinExistence type="predicted"/>
<comment type="caution">
    <text evidence="1">The sequence shown here is derived from an EMBL/GenBank/DDBJ whole genome shotgun (WGS) entry which is preliminary data.</text>
</comment>